<evidence type="ECO:0000313" key="2">
    <source>
        <dbReference type="Proteomes" id="UP000186677"/>
    </source>
</evidence>
<dbReference type="PANTHER" id="PTHR42811">
    <property type="entry name" value="SERINE ACETYLTRANSFERASE"/>
    <property type="match status" value="1"/>
</dbReference>
<dbReference type="Gene3D" id="2.160.10.10">
    <property type="entry name" value="Hexapeptide repeat proteins"/>
    <property type="match status" value="1"/>
</dbReference>
<reference evidence="1 2" key="1">
    <citation type="submission" date="2016-11" db="EMBL/GenBank/DDBJ databases">
        <title>Draft genome of Pseudomonas versuta A4R1.5.</title>
        <authorList>
            <person name="See-Too W.-S."/>
        </authorList>
    </citation>
    <scope>NUCLEOTIDE SEQUENCE [LARGE SCALE GENOMIC DNA]</scope>
    <source>
        <strain evidence="1 2">A4R1.5</strain>
    </source>
</reference>
<gene>
    <name evidence="1" type="ORF">BOH73_08180</name>
</gene>
<evidence type="ECO:0000313" key="1">
    <source>
        <dbReference type="EMBL" id="OKA22397.1"/>
    </source>
</evidence>
<keyword evidence="2" id="KW-1185">Reference proteome</keyword>
<dbReference type="Proteomes" id="UP000186677">
    <property type="component" value="Unassembled WGS sequence"/>
</dbReference>
<comment type="caution">
    <text evidence="1">The sequence shown here is derived from an EMBL/GenBank/DDBJ whole genome shotgun (WGS) entry which is preliminary data.</text>
</comment>
<proteinExistence type="predicted"/>
<name>A0ABX3EAF8_9PSED</name>
<organism evidence="1 2">
    <name type="scientific">Pseudomonas versuta</name>
    <dbReference type="NCBI Taxonomy" id="1788301"/>
    <lineage>
        <taxon>Bacteria</taxon>
        <taxon>Pseudomonadati</taxon>
        <taxon>Pseudomonadota</taxon>
        <taxon>Gammaproteobacteria</taxon>
        <taxon>Pseudomonadales</taxon>
        <taxon>Pseudomonadaceae</taxon>
        <taxon>Pseudomonas</taxon>
    </lineage>
</organism>
<dbReference type="EMBL" id="MPJC01000004">
    <property type="protein sequence ID" value="OKA22397.1"/>
    <property type="molecule type" value="Genomic_DNA"/>
</dbReference>
<sequence>MFNRIRADLVFIAKNKGLNCNLVNHLRCALSPSFICSSLYRTSHKIHTLKIPILAKVFWWINFILFKVDIDYRAKLCLGIYMPHPIGIVIGDGVYSSANLKIMQGSTLGGSLGQSAIFDGTTIKQPHFLADSFIGINSVIVGPLIFEDSIFVAANSTITKQIESGFLYGSNKQKPLNTLHKESLFI</sequence>
<dbReference type="InterPro" id="IPR011004">
    <property type="entry name" value="Trimer_LpxA-like_sf"/>
</dbReference>
<protein>
    <recommendedName>
        <fullName evidence="3">Serine acetyltransferase</fullName>
    </recommendedName>
</protein>
<dbReference type="SUPFAM" id="SSF51161">
    <property type="entry name" value="Trimeric LpxA-like enzymes"/>
    <property type="match status" value="1"/>
</dbReference>
<dbReference type="RefSeq" id="WP_060692846.1">
    <property type="nucleotide sequence ID" value="NZ_CP012676.1"/>
</dbReference>
<accession>A0ABX3EAF8</accession>
<evidence type="ECO:0008006" key="3">
    <source>
        <dbReference type="Google" id="ProtNLM"/>
    </source>
</evidence>